<feature type="transmembrane region" description="Helical" evidence="1">
    <location>
        <begin position="36"/>
        <end position="56"/>
    </location>
</feature>
<name>A0A328B6H6_9BACT</name>
<dbReference type="OrthoDB" id="1213982at2"/>
<evidence type="ECO:0000256" key="1">
    <source>
        <dbReference type="SAM" id="Phobius"/>
    </source>
</evidence>
<dbReference type="InterPro" id="IPR028912">
    <property type="entry name" value="Tox-MPTase4_dom"/>
</dbReference>
<accession>A0A328B6H6</accession>
<dbReference type="Pfam" id="PF15640">
    <property type="entry name" value="Tox-MPTase4"/>
    <property type="match status" value="1"/>
</dbReference>
<proteinExistence type="predicted"/>
<keyword evidence="4" id="KW-1185">Reference proteome</keyword>
<reference evidence="4" key="1">
    <citation type="submission" date="2018-05" db="EMBL/GenBank/DDBJ databases">
        <authorList>
            <person name="Nie L."/>
        </authorList>
    </citation>
    <scope>NUCLEOTIDE SEQUENCE [LARGE SCALE GENOMIC DNA]</scope>
    <source>
        <strain evidence="4">NL</strain>
    </source>
</reference>
<dbReference type="AlphaFoldDB" id="A0A328B6H6"/>
<evidence type="ECO:0000259" key="2">
    <source>
        <dbReference type="Pfam" id="PF15640"/>
    </source>
</evidence>
<gene>
    <name evidence="3" type="ORF">DLM85_24625</name>
</gene>
<evidence type="ECO:0000313" key="4">
    <source>
        <dbReference type="Proteomes" id="UP000248553"/>
    </source>
</evidence>
<dbReference type="Proteomes" id="UP000248553">
    <property type="component" value="Unassembled WGS sequence"/>
</dbReference>
<feature type="domain" description="Tox-MPTase4" evidence="2">
    <location>
        <begin position="62"/>
        <end position="147"/>
    </location>
</feature>
<keyword evidence="1" id="KW-0812">Transmembrane</keyword>
<keyword evidence="1" id="KW-0472">Membrane</keyword>
<evidence type="ECO:0000313" key="3">
    <source>
        <dbReference type="EMBL" id="RAK61991.1"/>
    </source>
</evidence>
<keyword evidence="1" id="KW-1133">Transmembrane helix</keyword>
<comment type="caution">
    <text evidence="3">The sequence shown here is derived from an EMBL/GenBank/DDBJ whole genome shotgun (WGS) entry which is preliminary data.</text>
</comment>
<dbReference type="EMBL" id="QHKM01000021">
    <property type="protein sequence ID" value="RAK61991.1"/>
    <property type="molecule type" value="Genomic_DNA"/>
</dbReference>
<sequence>MRYHSRKWINVPKSRTGYLGSKKLERRQQKSWANRLLSSYGVELVIVTPGFMIWGMDLHQFMVDNLKRAAFNSGSRTVYVLKGFTYFEIAHEVYHARHWHQIGEEHYSSLTDLEKETYVYDALMEKAHKLTAAEIADATSYINRVRKLHGHPPLP</sequence>
<organism evidence="3 4">
    <name type="scientific">Hymenobacter edaphi</name>
    <dbReference type="NCBI Taxonomy" id="2211146"/>
    <lineage>
        <taxon>Bacteria</taxon>
        <taxon>Pseudomonadati</taxon>
        <taxon>Bacteroidota</taxon>
        <taxon>Cytophagia</taxon>
        <taxon>Cytophagales</taxon>
        <taxon>Hymenobacteraceae</taxon>
        <taxon>Hymenobacter</taxon>
    </lineage>
</organism>
<protein>
    <recommendedName>
        <fullName evidence="2">Tox-MPTase4 domain-containing protein</fullName>
    </recommendedName>
</protein>